<name>A0A1Q9C6S5_SYMMI</name>
<dbReference type="SMART" id="SM01411">
    <property type="entry name" value="Ephrin_rec_like"/>
    <property type="match status" value="2"/>
</dbReference>
<feature type="signal peptide" evidence="3">
    <location>
        <begin position="1"/>
        <end position="19"/>
    </location>
</feature>
<feature type="transmembrane region" description="Helical" evidence="2">
    <location>
        <begin position="717"/>
        <end position="738"/>
    </location>
</feature>
<organism evidence="5 6">
    <name type="scientific">Symbiodinium microadriaticum</name>
    <name type="common">Dinoflagellate</name>
    <name type="synonym">Zooxanthella microadriatica</name>
    <dbReference type="NCBI Taxonomy" id="2951"/>
    <lineage>
        <taxon>Eukaryota</taxon>
        <taxon>Sar</taxon>
        <taxon>Alveolata</taxon>
        <taxon>Dinophyceae</taxon>
        <taxon>Suessiales</taxon>
        <taxon>Symbiodiniaceae</taxon>
        <taxon>Symbiodinium</taxon>
    </lineage>
</organism>
<keyword evidence="3" id="KW-0732">Signal</keyword>
<dbReference type="SUPFAM" id="SSF52200">
    <property type="entry name" value="Toll/Interleukin receptor TIR domain"/>
    <property type="match status" value="1"/>
</dbReference>
<proteinExistence type="predicted"/>
<feature type="transmembrane region" description="Helical" evidence="2">
    <location>
        <begin position="681"/>
        <end position="705"/>
    </location>
</feature>
<dbReference type="OMA" id="AMREIAC"/>
<evidence type="ECO:0000256" key="1">
    <source>
        <dbReference type="SAM" id="MobiDB-lite"/>
    </source>
</evidence>
<feature type="transmembrane region" description="Helical" evidence="2">
    <location>
        <begin position="814"/>
        <end position="836"/>
    </location>
</feature>
<feature type="transmembrane region" description="Helical" evidence="2">
    <location>
        <begin position="970"/>
        <end position="993"/>
    </location>
</feature>
<keyword evidence="2" id="KW-0472">Membrane</keyword>
<dbReference type="PANTHER" id="PTHR46967">
    <property type="entry name" value="INSULIN-LIKE GROWTH FACTOR BINDING PROTEIN,N-TERMINAL"/>
    <property type="match status" value="1"/>
</dbReference>
<evidence type="ECO:0000256" key="2">
    <source>
        <dbReference type="SAM" id="Phobius"/>
    </source>
</evidence>
<dbReference type="InterPro" id="IPR009030">
    <property type="entry name" value="Growth_fac_rcpt_cys_sf"/>
</dbReference>
<dbReference type="InterPro" id="IPR011641">
    <property type="entry name" value="Tyr-kin_ephrin_A/B_rcpt-like"/>
</dbReference>
<comment type="caution">
    <text evidence="5">The sequence shown here is derived from an EMBL/GenBank/DDBJ whole genome shotgun (WGS) entry which is preliminary data.</text>
</comment>
<feature type="transmembrane region" description="Helical" evidence="2">
    <location>
        <begin position="869"/>
        <end position="890"/>
    </location>
</feature>
<evidence type="ECO:0000256" key="3">
    <source>
        <dbReference type="SAM" id="SignalP"/>
    </source>
</evidence>
<keyword evidence="2" id="KW-0812">Transmembrane</keyword>
<reference evidence="5 6" key="1">
    <citation type="submission" date="2016-02" db="EMBL/GenBank/DDBJ databases">
        <title>Genome analysis of coral dinoflagellate symbionts highlights evolutionary adaptations to a symbiotic lifestyle.</title>
        <authorList>
            <person name="Aranda M."/>
            <person name="Li Y."/>
            <person name="Liew Y.J."/>
            <person name="Baumgarten S."/>
            <person name="Simakov O."/>
            <person name="Wilson M."/>
            <person name="Piel J."/>
            <person name="Ashoor H."/>
            <person name="Bougouffa S."/>
            <person name="Bajic V.B."/>
            <person name="Ryu T."/>
            <person name="Ravasi T."/>
            <person name="Bayer T."/>
            <person name="Micklem G."/>
            <person name="Kim H."/>
            <person name="Bhak J."/>
            <person name="Lajeunesse T.C."/>
            <person name="Voolstra C.R."/>
        </authorList>
    </citation>
    <scope>NUCLEOTIDE SEQUENCE [LARGE SCALE GENOMIC DNA]</scope>
    <source>
        <strain evidence="5 6">CCMP2467</strain>
    </source>
</reference>
<dbReference type="CDD" id="cd00185">
    <property type="entry name" value="TNFRSF"/>
    <property type="match status" value="1"/>
</dbReference>
<evidence type="ECO:0000313" key="6">
    <source>
        <dbReference type="Proteomes" id="UP000186817"/>
    </source>
</evidence>
<keyword evidence="2" id="KW-1133">Transmembrane helix</keyword>
<evidence type="ECO:0000259" key="4">
    <source>
        <dbReference type="Pfam" id="PF07699"/>
    </source>
</evidence>
<dbReference type="Gene3D" id="2.10.50.10">
    <property type="entry name" value="Tumor Necrosis Factor Receptor, subunit A, domain 2"/>
    <property type="match status" value="1"/>
</dbReference>
<dbReference type="Pfam" id="PF07699">
    <property type="entry name" value="Ephrin_rec_like"/>
    <property type="match status" value="1"/>
</dbReference>
<feature type="region of interest" description="Disordered" evidence="1">
    <location>
        <begin position="1409"/>
        <end position="1430"/>
    </location>
</feature>
<dbReference type="OrthoDB" id="417871at2759"/>
<feature type="chain" id="PRO_5012525522" description="Tyrosine-protein kinase ephrin type A/B receptor-like domain-containing protein" evidence="3">
    <location>
        <begin position="20"/>
        <end position="1435"/>
    </location>
</feature>
<dbReference type="Gene3D" id="3.40.50.10140">
    <property type="entry name" value="Toll/interleukin-1 receptor homology (TIR) domain"/>
    <property type="match status" value="1"/>
</dbReference>
<keyword evidence="6" id="KW-1185">Reference proteome</keyword>
<dbReference type="PANTHER" id="PTHR46967:SF1">
    <property type="entry name" value="KERATIN-ASSOCIATED PROTEIN 16-1-LIKE"/>
    <property type="match status" value="1"/>
</dbReference>
<dbReference type="Proteomes" id="UP000186817">
    <property type="component" value="Unassembled WGS sequence"/>
</dbReference>
<evidence type="ECO:0000313" key="5">
    <source>
        <dbReference type="EMBL" id="OLP78619.1"/>
    </source>
</evidence>
<protein>
    <recommendedName>
        <fullName evidence="4">Tyrosine-protein kinase ephrin type A/B receptor-like domain-containing protein</fullName>
    </recommendedName>
</protein>
<accession>A0A1Q9C6S5</accession>
<feature type="domain" description="Tyrosine-protein kinase ephrin type A/B receptor-like" evidence="4">
    <location>
        <begin position="519"/>
        <end position="559"/>
    </location>
</feature>
<gene>
    <name evidence="5" type="ORF">AK812_SmicGene41192</name>
</gene>
<dbReference type="SUPFAM" id="SSF57184">
    <property type="entry name" value="Growth factor receptor domain"/>
    <property type="match status" value="1"/>
</dbReference>
<feature type="transmembrane region" description="Helical" evidence="2">
    <location>
        <begin position="783"/>
        <end position="802"/>
    </location>
</feature>
<dbReference type="EMBL" id="LSRX01001588">
    <property type="protein sequence ID" value="OLP78619.1"/>
    <property type="molecule type" value="Genomic_DNA"/>
</dbReference>
<dbReference type="InterPro" id="IPR035897">
    <property type="entry name" value="Toll_tir_struct_dom_sf"/>
</dbReference>
<feature type="transmembrane region" description="Helical" evidence="2">
    <location>
        <begin position="999"/>
        <end position="1025"/>
    </location>
</feature>
<sequence>MKWLVAALLSVVVSVAGSAASTCLESGLPPENRSYLQDSNGQELALGLLEYDWPSARLVTQIAAILLEEQLGYHVSFEYRTSSFIESLRQLAGCAEGQGTGILGPGPDGVPRTVQGDVVRPCSAEVRCHVALDSPVGRNEFTQLAFRAATPFTSPEDVGSMGYFSEQNLAVSSTIHAAAYEDSGLALDYYLTYNQSLMNKYKPLFKPTAYFDELSGVDRAEIFECTDAGLEFTDPIKMAAYVNWTGDEDGVVRQADGSYAARCPDGRFWLAPSCRHNASECIPTFTSGNGWLADAFMQWATHHGIPLAIGISRSSELYVRHVSQFRSLFIWWLPDTTLREVSPLAVRLPVHDVREWAVGNKRTAAAGSAVRKLVSADLRVRAPRAQRFFARMSFRFQELQVLLDEVGSAEESEEEAMREIACKWVKENGLTWEGWVPRRTDCDAGFGLVNYQGDFVSSLESAVSCKPCPSGHFSDWTNTSGGISGGSYVCVACPAGSFQALPGKSLCDDCALGHAADEAGATECGLCDVGTFADQEGSTACKSCGDDTWTTKELAAVDVDQGHGSNGGGARRWIEVRGAVSKDVCSCVEGRHFWQGQCELCLEGATCLGPTNLTLDPGFFAFAEDHNTVFRCFGSSRRCPGGLPGSCSPGRDNQSLACAQCLPGLHDNYDGSCVMCDDVDWLILAVLASLLFLVPSAVHAFTLAMQLTPVGHSLMEVTFGVGQMVTSAQVLVIMQQGIQWGEPFIRLLESLEFVSLDFLWRIVNSVNCVVSFTPELRFFSQSLLFPSIFLLVPMATHVVYVRCWRQGQTQQFHLLRKTLGSLSVLFFIPALSSLLAPFRCDVHPSDTRTMQVYESVECDFSGSHLRMCLMGGVVSLCLLSFLVFVFWLVYVELPKRLEAFDVEFLRSFSFLWARFRPGSEAFALFFLVRNAVIVVSPLLPSSFSSLFFIKFVLYISFCAIAFFKPLRTTATLYLELVIHVGFMVILDMGMLFMPQEDTSFVMVACMLVSLLVLLVILLMVAQAVFQKCRSTYRKQFHFFISHQKSAAGSLARLFKVELSKCGFRCFIDCDDLTDLTRLFSYVSQDVETLAVLASGDFLTRKWCVGELVTARLHGVKTMLVALPDFTMPDERFVASYTSLAPKIKELAVYGIGMAEIHETLLWLGTLEKFDLQWLSNDPIPEVVSWLTGMRGHSPNRLPLTKNSSASTDLSVTRVVSNMSECLILCDTTNMEAMAAAHVLYALLGVKMMELSMKTTLRILLGEDEVFGSGESQVLFLCTAGCLEVKQVASCLVQLNLESSWILPVLAEDSFQIPTFHEAKLSYDIEGVDMERYSYMLEAAFHEISVPFTPRSSNARQLDLQAKIIAERLTHSHHALRTKHITSSQELAGLVSPMTSSGEGLQGLCEDVLSPMSPVPTSPAEESEAATPAEEVYLEL</sequence>